<name>A0A4D6LYC7_VIGUN</name>
<accession>A0A4D6LYC7</accession>
<sequence length="252" mass="28666">MCNLGNERKRGPILQLEERPVGSPNPDPTSHVLRVRRDPVPNYRLLPELRYRSRARNGHQSKQQCRIRPPLALNSQAATSFPKINKGRSAAYYSRKHPTYSIVKSSVYLSDIRYLIVIKRTLYFRFQLILFGNLSSTPPVVSKHGRSALDMSATSPAFSGRGPEARQNSIIEGGDLLPRLSREEKGVFGSPLRLERLFPLRNRIMLYLRHDINKPALIYPYMLPFMGLSLYAKLAKGLSEEMGVKELVYLSS</sequence>
<dbReference type="AlphaFoldDB" id="A0A4D6LYC7"/>
<feature type="region of interest" description="Disordered" evidence="1">
    <location>
        <begin position="1"/>
        <end position="30"/>
    </location>
</feature>
<evidence type="ECO:0000313" key="2">
    <source>
        <dbReference type="EMBL" id="QCD93697.1"/>
    </source>
</evidence>
<evidence type="ECO:0000313" key="3">
    <source>
        <dbReference type="Proteomes" id="UP000501690"/>
    </source>
</evidence>
<proteinExistence type="predicted"/>
<dbReference type="Proteomes" id="UP000501690">
    <property type="component" value="Linkage Group LG5"/>
</dbReference>
<dbReference type="EMBL" id="CP039349">
    <property type="protein sequence ID" value="QCD93697.1"/>
    <property type="molecule type" value="Genomic_DNA"/>
</dbReference>
<evidence type="ECO:0000256" key="1">
    <source>
        <dbReference type="SAM" id="MobiDB-lite"/>
    </source>
</evidence>
<protein>
    <submittedName>
        <fullName evidence="2">Uncharacterized protein</fullName>
    </submittedName>
</protein>
<feature type="compositionally biased region" description="Basic and acidic residues" evidence="1">
    <location>
        <begin position="1"/>
        <end position="20"/>
    </location>
</feature>
<keyword evidence="3" id="KW-1185">Reference proteome</keyword>
<gene>
    <name evidence="2" type="ORF">DEO72_LG5g1773</name>
</gene>
<organism evidence="2 3">
    <name type="scientific">Vigna unguiculata</name>
    <name type="common">Cowpea</name>
    <dbReference type="NCBI Taxonomy" id="3917"/>
    <lineage>
        <taxon>Eukaryota</taxon>
        <taxon>Viridiplantae</taxon>
        <taxon>Streptophyta</taxon>
        <taxon>Embryophyta</taxon>
        <taxon>Tracheophyta</taxon>
        <taxon>Spermatophyta</taxon>
        <taxon>Magnoliopsida</taxon>
        <taxon>eudicotyledons</taxon>
        <taxon>Gunneridae</taxon>
        <taxon>Pentapetalae</taxon>
        <taxon>rosids</taxon>
        <taxon>fabids</taxon>
        <taxon>Fabales</taxon>
        <taxon>Fabaceae</taxon>
        <taxon>Papilionoideae</taxon>
        <taxon>50 kb inversion clade</taxon>
        <taxon>NPAAA clade</taxon>
        <taxon>indigoferoid/millettioid clade</taxon>
        <taxon>Phaseoleae</taxon>
        <taxon>Vigna</taxon>
    </lineage>
</organism>
<reference evidence="2 3" key="1">
    <citation type="submission" date="2019-04" db="EMBL/GenBank/DDBJ databases">
        <title>An improved genome assembly and genetic linkage map for asparagus bean, Vigna unguiculata ssp. sesquipedialis.</title>
        <authorList>
            <person name="Xia Q."/>
            <person name="Zhang R."/>
            <person name="Dong Y."/>
        </authorList>
    </citation>
    <scope>NUCLEOTIDE SEQUENCE [LARGE SCALE GENOMIC DNA]</scope>
    <source>
        <tissue evidence="2">Leaf</tissue>
    </source>
</reference>